<dbReference type="GO" id="GO:0016757">
    <property type="term" value="F:glycosyltransferase activity"/>
    <property type="evidence" value="ECO:0007669"/>
    <property type="project" value="InterPro"/>
</dbReference>
<keyword evidence="1" id="KW-0472">Membrane</keyword>
<protein>
    <submittedName>
        <fullName evidence="3">Glycosyl transferases group 1</fullName>
    </submittedName>
</protein>
<dbReference type="CDD" id="cd03801">
    <property type="entry name" value="GT4_PimA-like"/>
    <property type="match status" value="1"/>
</dbReference>
<keyword evidence="4" id="KW-1185">Reference proteome</keyword>
<name>A0A1T4P3P7_9ENTE</name>
<feature type="domain" description="Glycosyl transferase family 1" evidence="2">
    <location>
        <begin position="188"/>
        <end position="343"/>
    </location>
</feature>
<dbReference type="OrthoDB" id="9804196at2"/>
<evidence type="ECO:0000256" key="1">
    <source>
        <dbReference type="SAM" id="Phobius"/>
    </source>
</evidence>
<dbReference type="InterPro" id="IPR001296">
    <property type="entry name" value="Glyco_trans_1"/>
</dbReference>
<dbReference type="STRING" id="263852.SAMN02745116_01637"/>
<keyword evidence="1" id="KW-1133">Transmembrane helix</keyword>
<keyword evidence="1" id="KW-0812">Transmembrane</keyword>
<organism evidence="3 4">
    <name type="scientific">Pilibacter termitis</name>
    <dbReference type="NCBI Taxonomy" id="263852"/>
    <lineage>
        <taxon>Bacteria</taxon>
        <taxon>Bacillati</taxon>
        <taxon>Bacillota</taxon>
        <taxon>Bacilli</taxon>
        <taxon>Lactobacillales</taxon>
        <taxon>Enterococcaceae</taxon>
        <taxon>Pilibacter</taxon>
    </lineage>
</organism>
<reference evidence="3 4" key="1">
    <citation type="submission" date="2017-02" db="EMBL/GenBank/DDBJ databases">
        <authorList>
            <person name="Peterson S.W."/>
        </authorList>
    </citation>
    <scope>NUCLEOTIDE SEQUENCE [LARGE SCALE GENOMIC DNA]</scope>
    <source>
        <strain evidence="3 4">ATCC BAA-1030</strain>
    </source>
</reference>
<dbReference type="RefSeq" id="WP_159443268.1">
    <property type="nucleotide sequence ID" value="NZ_FUXI01000018.1"/>
</dbReference>
<proteinExistence type="predicted"/>
<gene>
    <name evidence="3" type="ORF">SAMN02745116_01637</name>
</gene>
<dbReference type="Gene3D" id="3.40.50.2000">
    <property type="entry name" value="Glycogen Phosphorylase B"/>
    <property type="match status" value="2"/>
</dbReference>
<dbReference type="Proteomes" id="UP000190328">
    <property type="component" value="Unassembled WGS sequence"/>
</dbReference>
<dbReference type="InterPro" id="IPR050194">
    <property type="entry name" value="Glycosyltransferase_grp1"/>
</dbReference>
<dbReference type="Pfam" id="PF00534">
    <property type="entry name" value="Glycos_transf_1"/>
    <property type="match status" value="1"/>
</dbReference>
<evidence type="ECO:0000313" key="4">
    <source>
        <dbReference type="Proteomes" id="UP000190328"/>
    </source>
</evidence>
<dbReference type="SUPFAM" id="SSF53756">
    <property type="entry name" value="UDP-Glycosyltransferase/glycogen phosphorylase"/>
    <property type="match status" value="1"/>
</dbReference>
<dbReference type="PANTHER" id="PTHR45947:SF3">
    <property type="entry name" value="SULFOQUINOVOSYL TRANSFERASE SQD2"/>
    <property type="match status" value="1"/>
</dbReference>
<evidence type="ECO:0000259" key="2">
    <source>
        <dbReference type="Pfam" id="PF00534"/>
    </source>
</evidence>
<keyword evidence="3" id="KW-0808">Transferase</keyword>
<dbReference type="AlphaFoldDB" id="A0A1T4P3P7"/>
<evidence type="ECO:0000313" key="3">
    <source>
        <dbReference type="EMBL" id="SJZ86143.1"/>
    </source>
</evidence>
<dbReference type="EMBL" id="FUXI01000018">
    <property type="protein sequence ID" value="SJZ86143.1"/>
    <property type="molecule type" value="Genomic_DNA"/>
</dbReference>
<sequence length="370" mass="42079">MSKLAKEKVAIIVQTAAPYRDNTIKKFIEENPQVQVDCFLINTQAKSMHPEWNYTTPLKFKNKREKEPLNTPFGTLDFEILKYVLRGKYSSILISGWFPATSLLIAFFCILFRKRFSVMLDSVEINGKSKRLALFILKYATTVFVPGNMSKNFLIREGIVKSKIFKGVYTNDTEEMYQIIKSEKEKEQELREKYNIPQEDYLFLFVGKLIPSRKIRNLLNAIAKQEKHSSFLIVGDGPDRHFVTEAKEENSNIVYLPSVPLKDLHSLYAIANAYIHPGKEPFSLALVEAAVAGIPIVTTDEVGAAFDVVRQNENGLIVQFDDVEELTSAICQVRNGEIAREKVSAMSHYLVTERNILWSASQLAKVLGIK</sequence>
<feature type="transmembrane region" description="Helical" evidence="1">
    <location>
        <begin position="92"/>
        <end position="112"/>
    </location>
</feature>
<accession>A0A1T4P3P7</accession>
<dbReference type="PANTHER" id="PTHR45947">
    <property type="entry name" value="SULFOQUINOVOSYL TRANSFERASE SQD2"/>
    <property type="match status" value="1"/>
</dbReference>